<evidence type="ECO:0000259" key="14">
    <source>
        <dbReference type="PROSITE" id="PS51098"/>
    </source>
</evidence>
<feature type="transmembrane region" description="Helical" evidence="12">
    <location>
        <begin position="426"/>
        <end position="447"/>
    </location>
</feature>
<sequence>MAKKNYDDLARQIVENVGGVNNVSDLYHCVTRLRFLLKDDSKADTAAIKKLNGVLSVVIGNGQYQIVIGNAVADVFDTISRLYSIKAQQQIEKKTDKQVGNVLTRALNIMSSIVNPVVTALAGAGMIKALLSIFVILNWIDKAGSTYAILSAASNSVFYFLPLFLAISSAKAFNVNIYISLAIVAALMEPNFTKLMKTPGDTVSFLGMPVVLMSYTGTLIPAIVSIYVYSKLEKILKSFIPKSIDLFATSMLALLIMVPLSMIVIGPLGVTAANFIGDGVNMLSDKAGMVTGGLVGGSWTYLVMFGIHWGIVPIMISNISNYGYDVIRPMVAAATFASAGAAFGAFLRLRQKENKAFALSAIIPALLGGITEPIVYGISVKYKKPLIAQTIGGAAAGMFMGMMKTKAYVYVFPALTTLPAFVGETFAYYLVGITMAFGITAILTYILGMDEEIEEEMTPAVKNTLTLNACVNGCSIALASVNDPVFSGKSLGDGIAFLPEEGALFAPMAGTVEAIFPTGHAVGMRTIDGVEILMHIGINTVDLEGKGFKTTVQQGDTVEIGQKLVEFDKDFIISAGYDITTMMCITNMSQIESIHIAAYGKVTTMSEVLEVKLKEE</sequence>
<dbReference type="PROSITE" id="PS51103">
    <property type="entry name" value="PTS_EIIC_TYPE_1"/>
    <property type="match status" value="1"/>
</dbReference>
<feature type="transmembrane region" description="Helical" evidence="12">
    <location>
        <begin position="386"/>
        <end position="403"/>
    </location>
</feature>
<dbReference type="InterPro" id="IPR013013">
    <property type="entry name" value="PTS_EIIC_1"/>
</dbReference>
<dbReference type="GO" id="GO:0090589">
    <property type="term" value="F:protein-phosphocysteine-trehalose phosphotransferase system transporter activity"/>
    <property type="evidence" value="ECO:0007669"/>
    <property type="project" value="TreeGrafter"/>
</dbReference>
<dbReference type="SUPFAM" id="SSF51261">
    <property type="entry name" value="Duplicated hybrid motif"/>
    <property type="match status" value="1"/>
</dbReference>
<dbReference type="PROSITE" id="PS01035">
    <property type="entry name" value="PTS_EIIB_TYPE_1_CYS"/>
    <property type="match status" value="1"/>
</dbReference>
<dbReference type="STRING" id="1192197.JBW_00194"/>
<dbReference type="Pfam" id="PF00367">
    <property type="entry name" value="PTS_EIIB"/>
    <property type="match status" value="1"/>
</dbReference>
<dbReference type="FunFam" id="3.30.1360.60:FF:000001">
    <property type="entry name" value="PTS system glucose-specific IIBC component PtsG"/>
    <property type="match status" value="1"/>
</dbReference>
<keyword evidence="7 12" id="KW-0812">Transmembrane</keyword>
<protein>
    <submittedName>
        <fullName evidence="16">PTS system, beta-glucoside-specific IIABC subunit</fullName>
        <ecNumber evidence="16">2.7.1.69</ecNumber>
    </submittedName>
</protein>
<proteinExistence type="predicted"/>
<evidence type="ECO:0000256" key="9">
    <source>
        <dbReference type="ARBA" id="ARBA00022989"/>
    </source>
</evidence>
<dbReference type="RefSeq" id="WP_007961147.1">
    <property type="nucleotide sequence ID" value="NZ_CP010978.1"/>
</dbReference>
<dbReference type="Pfam" id="PF00358">
    <property type="entry name" value="PTS_EIIA_1"/>
    <property type="match status" value="1"/>
</dbReference>
<keyword evidence="9 12" id="KW-1133">Transmembrane helix</keyword>
<keyword evidence="5 16" id="KW-0808">Transferase</keyword>
<keyword evidence="4" id="KW-0762">Sugar transport</keyword>
<evidence type="ECO:0000259" key="13">
    <source>
        <dbReference type="PROSITE" id="PS51093"/>
    </source>
</evidence>
<evidence type="ECO:0000256" key="2">
    <source>
        <dbReference type="ARBA" id="ARBA00022448"/>
    </source>
</evidence>
<dbReference type="InterPro" id="IPR011055">
    <property type="entry name" value="Dup_hybrid_motif"/>
</dbReference>
<evidence type="ECO:0000256" key="6">
    <source>
        <dbReference type="ARBA" id="ARBA00022683"/>
    </source>
</evidence>
<keyword evidence="10 12" id="KW-0472">Membrane</keyword>
<evidence type="ECO:0000256" key="5">
    <source>
        <dbReference type="ARBA" id="ARBA00022679"/>
    </source>
</evidence>
<dbReference type="PROSITE" id="PS51098">
    <property type="entry name" value="PTS_EIIB_TYPE_1"/>
    <property type="match status" value="1"/>
</dbReference>
<dbReference type="InterPro" id="IPR018113">
    <property type="entry name" value="PTrfase_EIIB_Cys"/>
</dbReference>
<keyword evidence="6" id="KW-0598">Phosphotransferase system</keyword>
<dbReference type="PROSITE" id="PS00371">
    <property type="entry name" value="PTS_EIIA_TYPE_1_HIS"/>
    <property type="match status" value="1"/>
</dbReference>
<dbReference type="PANTHER" id="PTHR30175">
    <property type="entry name" value="PHOSPHOTRANSFERASE SYSTEM TRANSPORT PROTEIN"/>
    <property type="match status" value="1"/>
</dbReference>
<evidence type="ECO:0000256" key="11">
    <source>
        <dbReference type="PROSITE-ProRule" id="PRU00421"/>
    </source>
</evidence>
<feature type="transmembrane region" description="Helical" evidence="12">
    <location>
        <begin position="331"/>
        <end position="350"/>
    </location>
</feature>
<evidence type="ECO:0000256" key="7">
    <source>
        <dbReference type="ARBA" id="ARBA00022692"/>
    </source>
</evidence>
<feature type="transmembrane region" description="Helical" evidence="12">
    <location>
        <begin position="146"/>
        <end position="165"/>
    </location>
</feature>
<dbReference type="GO" id="GO:0005886">
    <property type="term" value="C:plasma membrane"/>
    <property type="evidence" value="ECO:0007669"/>
    <property type="project" value="UniProtKB-SubCell"/>
</dbReference>
<feature type="domain" description="PTS EIIA type-1" evidence="13">
    <location>
        <begin position="483"/>
        <end position="587"/>
    </location>
</feature>
<dbReference type="InterPro" id="IPR003352">
    <property type="entry name" value="PTS_EIIC"/>
</dbReference>
<keyword evidence="3" id="KW-1003">Cell membrane</keyword>
<dbReference type="InterPro" id="IPR011297">
    <property type="entry name" value="PTS_IIABC_b_glu"/>
</dbReference>
<feature type="transmembrane region" description="Helical" evidence="12">
    <location>
        <begin position="113"/>
        <end position="140"/>
    </location>
</feature>
<dbReference type="OrthoDB" id="92465at2"/>
<accession>I8TMG0</accession>
<dbReference type="PROSITE" id="PS51093">
    <property type="entry name" value="PTS_EIIA_TYPE_1"/>
    <property type="match status" value="1"/>
</dbReference>
<feature type="domain" description="PTS EIIC type-1" evidence="15">
    <location>
        <begin position="108"/>
        <end position="463"/>
    </location>
</feature>
<dbReference type="Gene3D" id="2.70.70.10">
    <property type="entry name" value="Glucose Permease (Domain IIA)"/>
    <property type="match status" value="1"/>
</dbReference>
<dbReference type="GO" id="GO:0008982">
    <property type="term" value="F:protein-N(PI)-phosphohistidine-sugar phosphotransferase activity"/>
    <property type="evidence" value="ECO:0007669"/>
    <property type="project" value="InterPro"/>
</dbReference>
<dbReference type="CDD" id="cd00212">
    <property type="entry name" value="PTS_IIB_glc"/>
    <property type="match status" value="1"/>
</dbReference>
<dbReference type="FunFam" id="2.70.70.10:FF:000001">
    <property type="entry name" value="PTS system glucose-specific IIA component"/>
    <property type="match status" value="1"/>
</dbReference>
<dbReference type="Pfam" id="PF02378">
    <property type="entry name" value="PTS_EIIC"/>
    <property type="match status" value="1"/>
</dbReference>
<dbReference type="Proteomes" id="UP000005361">
    <property type="component" value="Chromosome"/>
</dbReference>
<dbReference type="NCBIfam" id="TIGR01995">
    <property type="entry name" value="PTS-II-ABC-beta"/>
    <property type="match status" value="1"/>
</dbReference>
<dbReference type="KEGG" id="pft:JBW_00194"/>
<dbReference type="Gene3D" id="3.30.1360.60">
    <property type="entry name" value="Glucose permease domain IIB"/>
    <property type="match status" value="1"/>
</dbReference>
<evidence type="ECO:0000313" key="16">
    <source>
        <dbReference type="EMBL" id="AJQ25546.1"/>
    </source>
</evidence>
<dbReference type="InterPro" id="IPR001127">
    <property type="entry name" value="PTS_EIIA_1_perm"/>
</dbReference>
<dbReference type="EC" id="2.7.1.69" evidence="16"/>
<evidence type="ECO:0000256" key="3">
    <source>
        <dbReference type="ARBA" id="ARBA00022475"/>
    </source>
</evidence>
<evidence type="ECO:0000256" key="4">
    <source>
        <dbReference type="ARBA" id="ARBA00022597"/>
    </source>
</evidence>
<feature type="domain" description="PTS EIIB type-1" evidence="14">
    <location>
        <begin position="7"/>
        <end position="89"/>
    </location>
</feature>
<reference evidence="17" key="2">
    <citation type="submission" date="2015-02" db="EMBL/GenBank/DDBJ databases">
        <title>Complete Genome Sequence of Pelosinus fermentans JBW45.</title>
        <authorList>
            <person name="De Leon K.B."/>
            <person name="Utturkar S.M."/>
            <person name="Camilleri L.B."/>
            <person name="Arkin A.P."/>
            <person name="Fields M.W."/>
            <person name="Brown S.D."/>
            <person name="Wall J.D."/>
        </authorList>
    </citation>
    <scope>NUCLEOTIDE SEQUENCE [LARGE SCALE GENOMIC DNA]</scope>
    <source>
        <strain evidence="17">JBW45</strain>
    </source>
</reference>
<dbReference type="InterPro" id="IPR050558">
    <property type="entry name" value="PTS_Sugar-Specific_Components"/>
</dbReference>
<evidence type="ECO:0000256" key="1">
    <source>
        <dbReference type="ARBA" id="ARBA00004651"/>
    </source>
</evidence>
<comment type="subcellular location">
    <subcellularLocation>
        <location evidence="1">Cell membrane</location>
        <topology evidence="1">Multi-pass membrane protein</topology>
    </subcellularLocation>
</comment>
<evidence type="ECO:0000256" key="10">
    <source>
        <dbReference type="ARBA" id="ARBA00023136"/>
    </source>
</evidence>
<feature type="transmembrane region" description="Helical" evidence="12">
    <location>
        <begin position="251"/>
        <end position="276"/>
    </location>
</feature>
<feature type="transmembrane region" description="Helical" evidence="12">
    <location>
        <begin position="208"/>
        <end position="230"/>
    </location>
</feature>
<feature type="transmembrane region" description="Helical" evidence="12">
    <location>
        <begin position="356"/>
        <end position="379"/>
    </location>
</feature>
<dbReference type="GO" id="GO:0009401">
    <property type="term" value="P:phosphoenolpyruvate-dependent sugar phosphotransferase system"/>
    <property type="evidence" value="ECO:0007669"/>
    <property type="project" value="UniProtKB-KW"/>
</dbReference>
<dbReference type="GO" id="GO:0016301">
    <property type="term" value="F:kinase activity"/>
    <property type="evidence" value="ECO:0007669"/>
    <property type="project" value="UniProtKB-KW"/>
</dbReference>
<dbReference type="EMBL" id="CP010978">
    <property type="protein sequence ID" value="AJQ25546.1"/>
    <property type="molecule type" value="Genomic_DNA"/>
</dbReference>
<organism evidence="16 17">
    <name type="scientific">Pelosinus fermentans JBW45</name>
    <dbReference type="NCBI Taxonomy" id="1192197"/>
    <lineage>
        <taxon>Bacteria</taxon>
        <taxon>Bacillati</taxon>
        <taxon>Bacillota</taxon>
        <taxon>Negativicutes</taxon>
        <taxon>Selenomonadales</taxon>
        <taxon>Sporomusaceae</taxon>
        <taxon>Pelosinus</taxon>
    </lineage>
</organism>
<dbReference type="PANTHER" id="PTHR30175:SF1">
    <property type="entry name" value="PTS SYSTEM ARBUTIN-, CELLOBIOSE-, AND SALICIN-SPECIFIC EIIBC COMPONENT-RELATED"/>
    <property type="match status" value="1"/>
</dbReference>
<evidence type="ECO:0000256" key="12">
    <source>
        <dbReference type="SAM" id="Phobius"/>
    </source>
</evidence>
<keyword evidence="2" id="KW-0813">Transport</keyword>
<evidence type="ECO:0000256" key="8">
    <source>
        <dbReference type="ARBA" id="ARBA00022777"/>
    </source>
</evidence>
<dbReference type="InterPro" id="IPR001996">
    <property type="entry name" value="PTS_IIB_1"/>
</dbReference>
<gene>
    <name evidence="16" type="ORF">JBW_00194</name>
</gene>
<feature type="transmembrane region" description="Helical" evidence="12">
    <location>
        <begin position="172"/>
        <end position="188"/>
    </location>
</feature>
<dbReference type="SUPFAM" id="SSF55604">
    <property type="entry name" value="Glucose permease domain IIB"/>
    <property type="match status" value="1"/>
</dbReference>
<keyword evidence="8" id="KW-0418">Kinase</keyword>
<dbReference type="InterPro" id="IPR036878">
    <property type="entry name" value="Glu_permease_IIB"/>
</dbReference>
<dbReference type="NCBIfam" id="TIGR00830">
    <property type="entry name" value="PTBA"/>
    <property type="match status" value="1"/>
</dbReference>
<reference evidence="16 17" key="1">
    <citation type="journal article" date="2015" name="Genome Announc.">
        <title>Complete Genome Sequence of Pelosinus fermentans JBW45, a Member of a Remarkably Competitive Group of Negativicutes in the Firmicutes Phylum.</title>
        <authorList>
            <person name="De Leon K.B."/>
            <person name="Utturkar S.M."/>
            <person name="Camilleri L.B."/>
            <person name="Elias D.A."/>
            <person name="Arkin A.P."/>
            <person name="Fields M.W."/>
            <person name="Brown S.D."/>
            <person name="Wall J.D."/>
        </authorList>
    </citation>
    <scope>NUCLEOTIDE SEQUENCE [LARGE SCALE GENOMIC DNA]</scope>
    <source>
        <strain evidence="16 17">JBW45</strain>
    </source>
</reference>
<evidence type="ECO:0000259" key="15">
    <source>
        <dbReference type="PROSITE" id="PS51103"/>
    </source>
</evidence>
<dbReference type="HOGENOM" id="CLU_012312_2_1_9"/>
<evidence type="ECO:0000313" key="17">
    <source>
        <dbReference type="Proteomes" id="UP000005361"/>
    </source>
</evidence>
<feature type="active site" description="Phosphocysteine intermediate; for EIIB activity" evidence="11">
    <location>
        <position position="29"/>
    </location>
</feature>
<dbReference type="GO" id="GO:0015771">
    <property type="term" value="P:trehalose transport"/>
    <property type="evidence" value="ECO:0007669"/>
    <property type="project" value="TreeGrafter"/>
</dbReference>
<dbReference type="AlphaFoldDB" id="I8TMG0"/>
<name>I8TMG0_9FIRM</name>